<dbReference type="OrthoDB" id="7869153at2"/>
<name>A0A3D9Q0D0_9BACL</name>
<gene>
    <name evidence="1" type="ORF">A8990_17126</name>
</gene>
<comment type="caution">
    <text evidence="1">The sequence shown here is derived from an EMBL/GenBank/DDBJ whole genome shotgun (WGS) entry which is preliminary data.</text>
</comment>
<dbReference type="Pfam" id="PF14398">
    <property type="entry name" value="ATPgrasp_YheCD"/>
    <property type="match status" value="1"/>
</dbReference>
<dbReference type="InterPro" id="IPR026838">
    <property type="entry name" value="YheC/D"/>
</dbReference>
<dbReference type="Gene3D" id="3.30.470.20">
    <property type="entry name" value="ATP-grasp fold, B domain"/>
    <property type="match status" value="1"/>
</dbReference>
<dbReference type="Proteomes" id="UP000256304">
    <property type="component" value="Unassembled WGS sequence"/>
</dbReference>
<dbReference type="EMBL" id="QTTN01000071">
    <property type="protein sequence ID" value="REE55386.1"/>
    <property type="molecule type" value="Genomic_DNA"/>
</dbReference>
<dbReference type="SUPFAM" id="SSF56059">
    <property type="entry name" value="Glutathione synthetase ATP-binding domain-like"/>
    <property type="match status" value="1"/>
</dbReference>
<proteinExistence type="predicted"/>
<accession>A0A3D9Q0D0</accession>
<dbReference type="AlphaFoldDB" id="A0A3D9Q0D0"/>
<reference evidence="1 2" key="1">
    <citation type="submission" date="2018-08" db="EMBL/GenBank/DDBJ databases">
        <title>Genomic Encyclopedia of Type Strains, Phase III (KMG-III): the genomes of soil and plant-associated and newly described type strains.</title>
        <authorList>
            <person name="Whitman W."/>
        </authorList>
    </citation>
    <scope>NUCLEOTIDE SEQUENCE [LARGE SCALE GENOMIC DNA]</scope>
    <source>
        <strain evidence="1 2">CGMCC 1.10966</strain>
    </source>
</reference>
<keyword evidence="2" id="KW-1185">Reference proteome</keyword>
<organism evidence="1 2">
    <name type="scientific">Paenibacillus taihuensis</name>
    <dbReference type="NCBI Taxonomy" id="1156355"/>
    <lineage>
        <taxon>Bacteria</taxon>
        <taxon>Bacillati</taxon>
        <taxon>Bacillota</taxon>
        <taxon>Bacilli</taxon>
        <taxon>Bacillales</taxon>
        <taxon>Paenibacillaceae</taxon>
        <taxon>Paenibacillus</taxon>
    </lineage>
</organism>
<dbReference type="RefSeq" id="WP_116192819.1">
    <property type="nucleotide sequence ID" value="NZ_QTTN01000071.1"/>
</dbReference>
<evidence type="ECO:0000313" key="2">
    <source>
        <dbReference type="Proteomes" id="UP000256304"/>
    </source>
</evidence>
<protein>
    <submittedName>
        <fullName evidence="1">YheC/D-like protein</fullName>
    </submittedName>
</protein>
<evidence type="ECO:0000313" key="1">
    <source>
        <dbReference type="EMBL" id="REE55386.1"/>
    </source>
</evidence>
<sequence length="246" mass="28616">MSRYVSSKWKKTAALMRDRELSKYVPETVPLSKSTLHSLLRRYDMVYVKPVVGMHGNGVMRVERTEWGYQYQLQERVRTFSNFEDMHRSISVHTRKKSYLVQKGIRLLKHNGRRFDLRVMAQLSPDRQWETTGIIGRVAGKNKIVTNVHGGGKLIAANRLIAEHTSYVYPKLISLSRIGVKAGRTMRRAFPGVYEIGLDVALDQSLRPWILEVNTSPDPYIFKKLSDKSIFKRIMRYKKKYPKKKA</sequence>